<gene>
    <name evidence="9" type="ORF">GGQ88_001928</name>
</gene>
<protein>
    <submittedName>
        <fullName evidence="9">Serine/alanine racemase</fullName>
        <ecNumber evidence="9">5.1.1.1</ecNumber>
        <ecNumber evidence="9">5.1.1.18</ecNumber>
    </submittedName>
</protein>
<dbReference type="GO" id="GO:0008784">
    <property type="term" value="F:alanine racemase activity"/>
    <property type="evidence" value="ECO:0007669"/>
    <property type="project" value="UniProtKB-EC"/>
</dbReference>
<comment type="caution">
    <text evidence="9">The sequence shown here is derived from an EMBL/GenBank/DDBJ whole genome shotgun (WGS) entry which is preliminary data.</text>
</comment>
<dbReference type="GO" id="GO:0016413">
    <property type="term" value="F:O-acetyltransferase activity"/>
    <property type="evidence" value="ECO:0007669"/>
    <property type="project" value="TreeGrafter"/>
</dbReference>
<dbReference type="InterPro" id="IPR002656">
    <property type="entry name" value="Acyl_transf_3_dom"/>
</dbReference>
<comment type="similarity">
    <text evidence="2">Belongs to the acyltransferase 3 family.</text>
</comment>
<keyword evidence="10" id="KW-1185">Reference proteome</keyword>
<feature type="transmembrane region" description="Helical" evidence="7">
    <location>
        <begin position="105"/>
        <end position="126"/>
    </location>
</feature>
<keyword evidence="9" id="KW-0413">Isomerase</keyword>
<keyword evidence="5 7" id="KW-1133">Transmembrane helix</keyword>
<dbReference type="GO" id="GO:0030378">
    <property type="term" value="F:serine racemase activity"/>
    <property type="evidence" value="ECO:0007669"/>
    <property type="project" value="UniProtKB-EC"/>
</dbReference>
<evidence type="ECO:0000259" key="8">
    <source>
        <dbReference type="Pfam" id="PF01757"/>
    </source>
</evidence>
<accession>A0A7W6EWC4</accession>
<evidence type="ECO:0000313" key="10">
    <source>
        <dbReference type="Proteomes" id="UP000562395"/>
    </source>
</evidence>
<feature type="transmembrane region" description="Helical" evidence="7">
    <location>
        <begin position="193"/>
        <end position="211"/>
    </location>
</feature>
<dbReference type="PANTHER" id="PTHR40074">
    <property type="entry name" value="O-ACETYLTRANSFERASE WECH"/>
    <property type="match status" value="1"/>
</dbReference>
<dbReference type="EMBL" id="JACICY010000004">
    <property type="protein sequence ID" value="MBB3860659.1"/>
    <property type="molecule type" value="Genomic_DNA"/>
</dbReference>
<keyword evidence="6 7" id="KW-0472">Membrane</keyword>
<dbReference type="Pfam" id="PF01757">
    <property type="entry name" value="Acyl_transf_3"/>
    <property type="match status" value="1"/>
</dbReference>
<sequence length="343" mass="38011">MNPFFKLLVPQSSVVSLSKNFSQAKDPENNGARQKGLDAGRFVMSFLVVILHSMPISQDQKYSFLSILCRSAVPFFLITSGYFLRINSQVNLRVIKYQLEKLLPIYVFWMVVYYGVAFSTGVSDVLLRPTDLISGGTAFHLWYLPAVGAAIVIVSYSMTILGLWGSFFTCFLLACVALSTGPYHDVLALSGEARRGGLLIAPSYVLLGHAIARYQRKVPVWSAALITVIGAFAVFFEENSISILTGNNFISHDFIISTYIFGVGAFLFARSLKSSFLVERLSRLGGLALGIYVSQLLCLWIFREFIDIRSLYDVFGLAILSFAAAALLTATMRKFSVLRRFVG</sequence>
<keyword evidence="4 7" id="KW-0812">Transmembrane</keyword>
<name>A0A7W6EWC4_9SPHN</name>
<feature type="transmembrane region" description="Helical" evidence="7">
    <location>
        <begin position="249"/>
        <end position="269"/>
    </location>
</feature>
<evidence type="ECO:0000256" key="7">
    <source>
        <dbReference type="SAM" id="Phobius"/>
    </source>
</evidence>
<feature type="transmembrane region" description="Helical" evidence="7">
    <location>
        <begin position="161"/>
        <end position="181"/>
    </location>
</feature>
<evidence type="ECO:0000313" key="9">
    <source>
        <dbReference type="EMBL" id="MBB3860659.1"/>
    </source>
</evidence>
<comment type="subcellular location">
    <subcellularLocation>
        <location evidence="1">Cell membrane</location>
        <topology evidence="1">Multi-pass membrane protein</topology>
    </subcellularLocation>
</comment>
<evidence type="ECO:0000256" key="3">
    <source>
        <dbReference type="ARBA" id="ARBA00022475"/>
    </source>
</evidence>
<evidence type="ECO:0000256" key="4">
    <source>
        <dbReference type="ARBA" id="ARBA00022692"/>
    </source>
</evidence>
<dbReference type="PANTHER" id="PTHR40074:SF2">
    <property type="entry name" value="O-ACETYLTRANSFERASE WECH"/>
    <property type="match status" value="1"/>
</dbReference>
<dbReference type="GO" id="GO:0005886">
    <property type="term" value="C:plasma membrane"/>
    <property type="evidence" value="ECO:0007669"/>
    <property type="project" value="UniProtKB-SubCell"/>
</dbReference>
<feature type="transmembrane region" description="Helical" evidence="7">
    <location>
        <begin position="62"/>
        <end position="84"/>
    </location>
</feature>
<evidence type="ECO:0000256" key="6">
    <source>
        <dbReference type="ARBA" id="ARBA00023136"/>
    </source>
</evidence>
<feature type="transmembrane region" description="Helical" evidence="7">
    <location>
        <begin position="218"/>
        <end position="237"/>
    </location>
</feature>
<keyword evidence="3" id="KW-1003">Cell membrane</keyword>
<feature type="transmembrane region" description="Helical" evidence="7">
    <location>
        <begin position="281"/>
        <end position="302"/>
    </location>
</feature>
<feature type="domain" description="Acyltransferase 3" evidence="8">
    <location>
        <begin position="35"/>
        <end position="329"/>
    </location>
</feature>
<dbReference type="GO" id="GO:0009246">
    <property type="term" value="P:enterobacterial common antigen biosynthetic process"/>
    <property type="evidence" value="ECO:0007669"/>
    <property type="project" value="TreeGrafter"/>
</dbReference>
<proteinExistence type="inferred from homology"/>
<dbReference type="AlphaFoldDB" id="A0A7W6EWC4"/>
<evidence type="ECO:0000256" key="5">
    <source>
        <dbReference type="ARBA" id="ARBA00022989"/>
    </source>
</evidence>
<dbReference type="EC" id="5.1.1.1" evidence="9"/>
<evidence type="ECO:0000256" key="2">
    <source>
        <dbReference type="ARBA" id="ARBA00007400"/>
    </source>
</evidence>
<organism evidence="9 10">
    <name type="scientific">Novosphingobium hassiacum</name>
    <dbReference type="NCBI Taxonomy" id="173676"/>
    <lineage>
        <taxon>Bacteria</taxon>
        <taxon>Pseudomonadati</taxon>
        <taxon>Pseudomonadota</taxon>
        <taxon>Alphaproteobacteria</taxon>
        <taxon>Sphingomonadales</taxon>
        <taxon>Sphingomonadaceae</taxon>
        <taxon>Novosphingobium</taxon>
    </lineage>
</organism>
<feature type="transmembrane region" description="Helical" evidence="7">
    <location>
        <begin position="132"/>
        <end position="154"/>
    </location>
</feature>
<reference evidence="9 10" key="1">
    <citation type="submission" date="2020-08" db="EMBL/GenBank/DDBJ databases">
        <title>Genomic Encyclopedia of Type Strains, Phase IV (KMG-IV): sequencing the most valuable type-strain genomes for metagenomic binning, comparative biology and taxonomic classification.</title>
        <authorList>
            <person name="Goeker M."/>
        </authorList>
    </citation>
    <scope>NUCLEOTIDE SEQUENCE [LARGE SCALE GENOMIC DNA]</scope>
    <source>
        <strain evidence="9 10">DSM 14552</strain>
    </source>
</reference>
<dbReference type="EC" id="5.1.1.18" evidence="9"/>
<feature type="transmembrane region" description="Helical" evidence="7">
    <location>
        <begin position="314"/>
        <end position="332"/>
    </location>
</feature>
<dbReference type="Proteomes" id="UP000562395">
    <property type="component" value="Unassembled WGS sequence"/>
</dbReference>
<evidence type="ECO:0000256" key="1">
    <source>
        <dbReference type="ARBA" id="ARBA00004651"/>
    </source>
</evidence>
<dbReference type="RefSeq" id="WP_183612936.1">
    <property type="nucleotide sequence ID" value="NZ_JACICY010000004.1"/>
</dbReference>